<dbReference type="EMBL" id="MCIB01000009">
    <property type="protein sequence ID" value="RKD32722.1"/>
    <property type="molecule type" value="Genomic_DNA"/>
</dbReference>
<protein>
    <submittedName>
        <fullName evidence="3">Amidase domain-containing protein</fullName>
    </submittedName>
</protein>
<name>A0A419T5I9_9FIRM</name>
<sequence length="368" mass="42972">MLIILRKRWIVTVFNLVLIILLSIILFGYMKEKHVSISSNEEITSLVKNLFTIRSNAMLKQNKEQLKSLYDTSTKYGIWAYEHELKRMRYLKLWAEKQGIKFINIKTTPIIRYTKDKENGIQINLIASTEYRYVYENEPDVVNVFRIGTYHLLDLVEKNEKYVITREWYKDPFGDSLKINEINSKKIKEYILSKGPRDFSNISDRRKGAVKYADKYCGAADNGENGYKYNEKYINYNSLGGDCANFASQILHEGGKFPKTYAWNYKRRGSKAWVNAHAFKNYILYSGRGSKIAYGTYNQVYKASYKLLPGDIVAYEKKGKVVHISVVTGADSKGYTLVNCHNTDRYRVPWDLGWSNKGIKFWLIRVHY</sequence>
<keyword evidence="1" id="KW-0812">Transmembrane</keyword>
<dbReference type="PANTHER" id="PTHR40032:SF1">
    <property type="entry name" value="EXPORTED PROTEIN"/>
    <property type="match status" value="1"/>
</dbReference>
<dbReference type="InterPro" id="IPR024301">
    <property type="entry name" value="Amidase_6"/>
</dbReference>
<dbReference type="RefSeq" id="WP_120168220.1">
    <property type="nucleotide sequence ID" value="NZ_MCIB01000009.1"/>
</dbReference>
<keyword evidence="1" id="KW-1133">Transmembrane helix</keyword>
<evidence type="ECO:0000313" key="4">
    <source>
        <dbReference type="Proteomes" id="UP000284177"/>
    </source>
</evidence>
<dbReference type="Pfam" id="PF12671">
    <property type="entry name" value="Amidase_6"/>
    <property type="match status" value="1"/>
</dbReference>
<dbReference type="PANTHER" id="PTHR40032">
    <property type="entry name" value="EXPORTED PROTEIN-RELATED"/>
    <property type="match status" value="1"/>
</dbReference>
<feature type="domain" description="Putative amidase" evidence="2">
    <location>
        <begin position="205"/>
        <end position="364"/>
    </location>
</feature>
<organism evidence="3 4">
    <name type="scientific">Thermohalobacter berrensis</name>
    <dbReference type="NCBI Taxonomy" id="99594"/>
    <lineage>
        <taxon>Bacteria</taxon>
        <taxon>Bacillati</taxon>
        <taxon>Bacillota</taxon>
        <taxon>Tissierellia</taxon>
        <taxon>Tissierellales</taxon>
        <taxon>Thermohalobacteraceae</taxon>
        <taxon>Thermohalobacter</taxon>
    </lineage>
</organism>
<evidence type="ECO:0000259" key="2">
    <source>
        <dbReference type="Pfam" id="PF12671"/>
    </source>
</evidence>
<accession>A0A419T5I9</accession>
<dbReference type="AlphaFoldDB" id="A0A419T5I9"/>
<feature type="transmembrane region" description="Helical" evidence="1">
    <location>
        <begin position="9"/>
        <end position="30"/>
    </location>
</feature>
<dbReference type="OrthoDB" id="2194542at2"/>
<keyword evidence="1" id="KW-0472">Membrane</keyword>
<comment type="caution">
    <text evidence="3">The sequence shown here is derived from an EMBL/GenBank/DDBJ whole genome shotgun (WGS) entry which is preliminary data.</text>
</comment>
<evidence type="ECO:0000313" key="3">
    <source>
        <dbReference type="EMBL" id="RKD32722.1"/>
    </source>
</evidence>
<gene>
    <name evidence="3" type="ORF">BET03_10320</name>
</gene>
<dbReference type="Proteomes" id="UP000284177">
    <property type="component" value="Unassembled WGS sequence"/>
</dbReference>
<reference evidence="3 4" key="1">
    <citation type="submission" date="2016-08" db="EMBL/GenBank/DDBJ databases">
        <title>Novel Firmicutes and Novel Genomes.</title>
        <authorList>
            <person name="Poppleton D.I."/>
            <person name="Gribaldo S."/>
        </authorList>
    </citation>
    <scope>NUCLEOTIDE SEQUENCE [LARGE SCALE GENOMIC DNA]</scope>
    <source>
        <strain evidence="3 4">CTT3</strain>
    </source>
</reference>
<proteinExistence type="predicted"/>
<evidence type="ECO:0000256" key="1">
    <source>
        <dbReference type="SAM" id="Phobius"/>
    </source>
</evidence>
<keyword evidence="4" id="KW-1185">Reference proteome</keyword>